<comment type="caution">
    <text evidence="1">The sequence shown here is derived from an EMBL/GenBank/DDBJ whole genome shotgun (WGS) entry which is preliminary data.</text>
</comment>
<dbReference type="GeneID" id="76195625"/>
<gene>
    <name evidence="1" type="ORF">GCM10007870_24500</name>
</gene>
<sequence>MLLPTRTTLQVSDVAIDLTAASITIGRLDQRLQNHPLKEAFLYRARLDAVRAQAQVDGQAIDPWHLAAVLEGLRLPTQDLEGADRFALVEAAQTAFRLYQWQTHPSATQRQDIARALSHLRPFIRTCGPFLGAAIAFHDWLHQGEQRAPFRAALGVLWRKRGVMRSALPLTGPAALRAGAPHDPVRWVPVFLRAVTAEAHSMTEMLRGMERQWVIARREAGAQRRNSRAPAAIDILATRPLTSATTLADLLKMSVNAALDLLERFESLGLVVEVTHRSARRLFALRGFEPLREALMPPRRLASYPLKNTDPALPDELRPSDLLSTLSGQQAAIWKPDFTELEAAMKEADHILRKTTSRRNKPRV</sequence>
<accession>A0ABQ5WV00</accession>
<dbReference type="EMBL" id="BSNV01000035">
    <property type="protein sequence ID" value="GLQ66865.1"/>
    <property type="molecule type" value="Genomic_DNA"/>
</dbReference>
<organism evidence="1 2">
    <name type="scientific">Gluconobacter kondonii</name>
    <dbReference type="NCBI Taxonomy" id="941463"/>
    <lineage>
        <taxon>Bacteria</taxon>
        <taxon>Pseudomonadati</taxon>
        <taxon>Pseudomonadota</taxon>
        <taxon>Alphaproteobacteria</taxon>
        <taxon>Acetobacterales</taxon>
        <taxon>Acetobacteraceae</taxon>
        <taxon>Gluconobacter</taxon>
    </lineage>
</organism>
<evidence type="ECO:0000313" key="2">
    <source>
        <dbReference type="Proteomes" id="UP001156629"/>
    </source>
</evidence>
<name>A0ABQ5WV00_9PROT</name>
<dbReference type="RefSeq" id="WP_099287337.1">
    <property type="nucleotide sequence ID" value="NZ_BEWP01000014.1"/>
</dbReference>
<reference evidence="2" key="1">
    <citation type="journal article" date="2019" name="Int. J. Syst. Evol. Microbiol.">
        <title>The Global Catalogue of Microorganisms (GCM) 10K type strain sequencing project: providing services to taxonomists for standard genome sequencing and annotation.</title>
        <authorList>
            <consortium name="The Broad Institute Genomics Platform"/>
            <consortium name="The Broad Institute Genome Sequencing Center for Infectious Disease"/>
            <person name="Wu L."/>
            <person name="Ma J."/>
        </authorList>
    </citation>
    <scope>NUCLEOTIDE SEQUENCE [LARGE SCALE GENOMIC DNA]</scope>
    <source>
        <strain evidence="2">NBRC 3266</strain>
    </source>
</reference>
<dbReference type="Proteomes" id="UP001156629">
    <property type="component" value="Unassembled WGS sequence"/>
</dbReference>
<protein>
    <submittedName>
        <fullName evidence="1">Uncharacterized protein</fullName>
    </submittedName>
</protein>
<keyword evidence="2" id="KW-1185">Reference proteome</keyword>
<proteinExistence type="predicted"/>
<evidence type="ECO:0000313" key="1">
    <source>
        <dbReference type="EMBL" id="GLQ66865.1"/>
    </source>
</evidence>